<feature type="compositionally biased region" description="Polar residues" evidence="11">
    <location>
        <begin position="80"/>
        <end position="91"/>
    </location>
</feature>
<protein>
    <submittedName>
        <fullName evidence="13">Homeobox-leucine zipper protein HAT4-like protein</fullName>
    </submittedName>
</protein>
<dbReference type="InterPro" id="IPR003106">
    <property type="entry name" value="Leu_zip_homeo"/>
</dbReference>
<keyword evidence="5 8" id="KW-0371">Homeobox</keyword>
<dbReference type="InterPro" id="IPR050762">
    <property type="entry name" value="HD-ZIP_Homeobox_LZ_Class_II"/>
</dbReference>
<dbReference type="Gene3D" id="1.10.10.60">
    <property type="entry name" value="Homeodomain-like"/>
    <property type="match status" value="1"/>
</dbReference>
<feature type="compositionally biased region" description="Basic and acidic residues" evidence="11">
    <location>
        <begin position="92"/>
        <end position="109"/>
    </location>
</feature>
<dbReference type="OrthoDB" id="6159439at2759"/>
<keyword evidence="4 8" id="KW-0238">DNA-binding</keyword>
<evidence type="ECO:0000256" key="4">
    <source>
        <dbReference type="ARBA" id="ARBA00023125"/>
    </source>
</evidence>
<sequence length="282" mass="31456">MLVVERDDDLGLSLSLSSSETRNALQLNLMPSMVASSSHFQKSPWNDVFGTSGETRPFLRGIDVNRAPSTVDVEEEAGVSSPNSTLSSISGKRSERDPTGEENEVERACSRGLSDEEDGDGSRKKLRLSKDQSAVLEESFKEHNTLNPKQKLALAKQLNLRPRQVEVWFQNRRARTKLKQTEVDCEFLKRCCENLTEENRRLQKEVQELRALKLSPQFYMHMTPPTTLTMCPSCERVALSSHATNTNTTTTQTSSIPIPPWAAAAASAPPPPIRAFDTPSRR</sequence>
<dbReference type="Pfam" id="PF04618">
    <property type="entry name" value="HD-ZIP_N"/>
    <property type="match status" value="1"/>
</dbReference>
<organism evidence="13 14">
    <name type="scientific">Cinnamomum micranthum f. kanehirae</name>
    <dbReference type="NCBI Taxonomy" id="337451"/>
    <lineage>
        <taxon>Eukaryota</taxon>
        <taxon>Viridiplantae</taxon>
        <taxon>Streptophyta</taxon>
        <taxon>Embryophyta</taxon>
        <taxon>Tracheophyta</taxon>
        <taxon>Spermatophyta</taxon>
        <taxon>Magnoliopsida</taxon>
        <taxon>Magnoliidae</taxon>
        <taxon>Laurales</taxon>
        <taxon>Lauraceae</taxon>
        <taxon>Cinnamomum</taxon>
    </lineage>
</organism>
<dbReference type="InterPro" id="IPR017970">
    <property type="entry name" value="Homeobox_CS"/>
</dbReference>
<feature type="domain" description="Homeobox" evidence="12">
    <location>
        <begin position="119"/>
        <end position="179"/>
    </location>
</feature>
<dbReference type="SMART" id="SM00340">
    <property type="entry name" value="HALZ"/>
    <property type="match status" value="1"/>
</dbReference>
<dbReference type="PROSITE" id="PS50071">
    <property type="entry name" value="HOMEOBOX_2"/>
    <property type="match status" value="1"/>
</dbReference>
<dbReference type="PANTHER" id="PTHR45714">
    <property type="entry name" value="HOMEOBOX-LEUCINE ZIPPER PROTEIN HAT14"/>
    <property type="match status" value="1"/>
</dbReference>
<evidence type="ECO:0000259" key="12">
    <source>
        <dbReference type="PROSITE" id="PS50071"/>
    </source>
</evidence>
<dbReference type="FunFam" id="1.10.10.60:FF:000577">
    <property type="entry name" value="Homeobox-leucine zipper protein 18"/>
    <property type="match status" value="1"/>
</dbReference>
<feature type="coiled-coil region" evidence="10">
    <location>
        <begin position="178"/>
        <end position="215"/>
    </location>
</feature>
<dbReference type="SMART" id="SM00389">
    <property type="entry name" value="HOX"/>
    <property type="match status" value="1"/>
</dbReference>
<dbReference type="PANTHER" id="PTHR45714:SF16">
    <property type="entry name" value="HOMEOBOX-LEUCINE ZIPPER PROTEIN HAT2"/>
    <property type="match status" value="1"/>
</dbReference>
<evidence type="ECO:0000256" key="10">
    <source>
        <dbReference type="SAM" id="Coils"/>
    </source>
</evidence>
<feature type="DNA-binding region" description="Homeobox" evidence="8">
    <location>
        <begin position="121"/>
        <end position="180"/>
    </location>
</feature>
<dbReference type="Proteomes" id="UP000283530">
    <property type="component" value="Unassembled WGS sequence"/>
</dbReference>
<evidence type="ECO:0000256" key="7">
    <source>
        <dbReference type="ARBA" id="ARBA00023242"/>
    </source>
</evidence>
<dbReference type="InterPro" id="IPR001356">
    <property type="entry name" value="HD"/>
</dbReference>
<comment type="similarity">
    <text evidence="2">Belongs to the HD-ZIP homeobox family. Class II subfamily.</text>
</comment>
<keyword evidence="14" id="KW-1185">Reference proteome</keyword>
<dbReference type="EMBL" id="QPKB01000007">
    <property type="protein sequence ID" value="RWR89766.1"/>
    <property type="molecule type" value="Genomic_DNA"/>
</dbReference>
<dbReference type="InterPro" id="IPR009057">
    <property type="entry name" value="Homeodomain-like_sf"/>
</dbReference>
<dbReference type="CDD" id="cd00086">
    <property type="entry name" value="homeodomain"/>
    <property type="match status" value="1"/>
</dbReference>
<reference evidence="13 14" key="1">
    <citation type="journal article" date="2019" name="Nat. Plants">
        <title>Stout camphor tree genome fills gaps in understanding of flowering plant genome evolution.</title>
        <authorList>
            <person name="Chaw S.M."/>
            <person name="Liu Y.C."/>
            <person name="Wu Y.W."/>
            <person name="Wang H.Y."/>
            <person name="Lin C.I."/>
            <person name="Wu C.S."/>
            <person name="Ke H.M."/>
            <person name="Chang L.Y."/>
            <person name="Hsu C.Y."/>
            <person name="Yang H.T."/>
            <person name="Sudianto E."/>
            <person name="Hsu M.H."/>
            <person name="Wu K.P."/>
            <person name="Wang L.N."/>
            <person name="Leebens-Mack J.H."/>
            <person name="Tsai I.J."/>
        </authorList>
    </citation>
    <scope>NUCLEOTIDE SEQUENCE [LARGE SCALE GENOMIC DNA]</scope>
    <source>
        <strain evidence="14">cv. Chaw 1501</strain>
        <tissue evidence="13">Young leaves</tissue>
    </source>
</reference>
<dbReference type="GO" id="GO:0005634">
    <property type="term" value="C:nucleus"/>
    <property type="evidence" value="ECO:0007669"/>
    <property type="project" value="UniProtKB-SubCell"/>
</dbReference>
<keyword evidence="10" id="KW-0175">Coiled coil</keyword>
<dbReference type="AlphaFoldDB" id="A0A443PG61"/>
<evidence type="ECO:0000256" key="2">
    <source>
        <dbReference type="ARBA" id="ARBA00006074"/>
    </source>
</evidence>
<accession>A0A443PG61</accession>
<evidence type="ECO:0000256" key="6">
    <source>
        <dbReference type="ARBA" id="ARBA00023163"/>
    </source>
</evidence>
<comment type="subcellular location">
    <subcellularLocation>
        <location evidence="1 8 9">Nucleus</location>
    </subcellularLocation>
</comment>
<comment type="caution">
    <text evidence="13">The sequence shown here is derived from an EMBL/GenBank/DDBJ whole genome shotgun (WGS) entry which is preliminary data.</text>
</comment>
<dbReference type="SUPFAM" id="SSF46689">
    <property type="entry name" value="Homeodomain-like"/>
    <property type="match status" value="1"/>
</dbReference>
<evidence type="ECO:0000256" key="1">
    <source>
        <dbReference type="ARBA" id="ARBA00004123"/>
    </source>
</evidence>
<evidence type="ECO:0000313" key="13">
    <source>
        <dbReference type="EMBL" id="RWR89766.1"/>
    </source>
</evidence>
<feature type="region of interest" description="Disordered" evidence="11">
    <location>
        <begin position="261"/>
        <end position="282"/>
    </location>
</feature>
<evidence type="ECO:0000256" key="9">
    <source>
        <dbReference type="RuleBase" id="RU000682"/>
    </source>
</evidence>
<dbReference type="InterPro" id="IPR006712">
    <property type="entry name" value="HD-ZIP_N"/>
</dbReference>
<dbReference type="GO" id="GO:0000981">
    <property type="term" value="F:DNA-binding transcription factor activity, RNA polymerase II-specific"/>
    <property type="evidence" value="ECO:0007669"/>
    <property type="project" value="InterPro"/>
</dbReference>
<dbReference type="GO" id="GO:0043565">
    <property type="term" value="F:sequence-specific DNA binding"/>
    <property type="evidence" value="ECO:0007669"/>
    <property type="project" value="InterPro"/>
</dbReference>
<keyword evidence="3" id="KW-0805">Transcription regulation</keyword>
<keyword evidence="7 8" id="KW-0539">Nucleus</keyword>
<keyword evidence="6" id="KW-0804">Transcription</keyword>
<feature type="region of interest" description="Disordered" evidence="11">
    <location>
        <begin position="70"/>
        <end position="129"/>
    </location>
</feature>
<evidence type="ECO:0000256" key="3">
    <source>
        <dbReference type="ARBA" id="ARBA00023015"/>
    </source>
</evidence>
<evidence type="ECO:0000256" key="11">
    <source>
        <dbReference type="SAM" id="MobiDB-lite"/>
    </source>
</evidence>
<name>A0A443PG61_9MAGN</name>
<dbReference type="Pfam" id="PF02183">
    <property type="entry name" value="HALZ"/>
    <property type="match status" value="1"/>
</dbReference>
<proteinExistence type="inferred from homology"/>
<evidence type="ECO:0000256" key="5">
    <source>
        <dbReference type="ARBA" id="ARBA00023155"/>
    </source>
</evidence>
<gene>
    <name evidence="13" type="ORF">CKAN_01883500</name>
</gene>
<dbReference type="Pfam" id="PF00046">
    <property type="entry name" value="Homeodomain"/>
    <property type="match status" value="1"/>
</dbReference>
<evidence type="ECO:0000256" key="8">
    <source>
        <dbReference type="PROSITE-ProRule" id="PRU00108"/>
    </source>
</evidence>
<dbReference type="PROSITE" id="PS00027">
    <property type="entry name" value="HOMEOBOX_1"/>
    <property type="match status" value="1"/>
</dbReference>
<evidence type="ECO:0000313" key="14">
    <source>
        <dbReference type="Proteomes" id="UP000283530"/>
    </source>
</evidence>